<protein>
    <recommendedName>
        <fullName evidence="11">Spectrin beta chain</fullName>
    </recommendedName>
</protein>
<comment type="caution">
    <text evidence="16">The sequence shown here is derived from an EMBL/GenBank/DDBJ whole genome shotgun (WGS) entry which is preliminary data.</text>
</comment>
<keyword evidence="4 11" id="KW-0963">Cytoplasm</keyword>
<dbReference type="SUPFAM" id="SSF50729">
    <property type="entry name" value="PH domain-like"/>
    <property type="match status" value="1"/>
</dbReference>
<accession>A0AAV2IAK2</accession>
<proteinExistence type="inferred from homology"/>
<dbReference type="PROSITE" id="PS50003">
    <property type="entry name" value="PH_DOMAIN"/>
    <property type="match status" value="1"/>
</dbReference>
<feature type="coiled-coil region" evidence="12">
    <location>
        <begin position="449"/>
        <end position="483"/>
    </location>
</feature>
<dbReference type="GO" id="GO:0051693">
    <property type="term" value="P:actin filament capping"/>
    <property type="evidence" value="ECO:0007669"/>
    <property type="project" value="UniProtKB-UniRule"/>
</dbReference>
<dbReference type="GO" id="GO:0016020">
    <property type="term" value="C:membrane"/>
    <property type="evidence" value="ECO:0007669"/>
    <property type="project" value="UniProtKB-ARBA"/>
</dbReference>
<dbReference type="Pfam" id="PF00435">
    <property type="entry name" value="Spectrin"/>
    <property type="match status" value="17"/>
</dbReference>
<comment type="similarity">
    <text evidence="2 11">Belongs to the spectrin family.</text>
</comment>
<dbReference type="InterPro" id="IPR016343">
    <property type="entry name" value="Spectrin_bsu"/>
</dbReference>
<keyword evidence="5" id="KW-0597">Phosphoprotein</keyword>
<dbReference type="Pfam" id="PF00307">
    <property type="entry name" value="CH"/>
    <property type="match status" value="2"/>
</dbReference>
<feature type="coiled-coil region" evidence="12">
    <location>
        <begin position="1446"/>
        <end position="1480"/>
    </location>
</feature>
<dbReference type="CDD" id="cd10571">
    <property type="entry name" value="PH_beta_spectrin"/>
    <property type="match status" value="1"/>
</dbReference>
<evidence type="ECO:0000313" key="16">
    <source>
        <dbReference type="EMBL" id="CAL1543566.1"/>
    </source>
</evidence>
<dbReference type="FunFam" id="1.20.58.60:FF:000011">
    <property type="entry name" value="Spectrin beta chain"/>
    <property type="match status" value="1"/>
</dbReference>
<dbReference type="InterPro" id="IPR036872">
    <property type="entry name" value="CH_dom_sf"/>
</dbReference>
<dbReference type="CDD" id="cd21248">
    <property type="entry name" value="CH_SPTB_like_rpt2"/>
    <property type="match status" value="1"/>
</dbReference>
<dbReference type="InterPro" id="IPR001589">
    <property type="entry name" value="Actinin_actin-bd_CS"/>
</dbReference>
<dbReference type="PROSITE" id="PS00020">
    <property type="entry name" value="ACTININ_2"/>
    <property type="match status" value="1"/>
</dbReference>
<dbReference type="PIRSF" id="PIRSF002297">
    <property type="entry name" value="Spectrin_beta_subunit"/>
    <property type="match status" value="1"/>
</dbReference>
<evidence type="ECO:0000256" key="11">
    <source>
        <dbReference type="PIRNR" id="PIRNR002297"/>
    </source>
</evidence>
<dbReference type="PROSITE" id="PS50021">
    <property type="entry name" value="CH"/>
    <property type="match status" value="2"/>
</dbReference>
<dbReference type="InterPro" id="IPR041681">
    <property type="entry name" value="PH_9"/>
</dbReference>
<dbReference type="SUPFAM" id="SSF47576">
    <property type="entry name" value="Calponin-homology domain, CH-domain"/>
    <property type="match status" value="1"/>
</dbReference>
<keyword evidence="9 11" id="KW-0206">Cytoskeleton</keyword>
<evidence type="ECO:0000256" key="10">
    <source>
        <dbReference type="ARBA" id="ARBA00054264"/>
    </source>
</evidence>
<evidence type="ECO:0000256" key="9">
    <source>
        <dbReference type="ARBA" id="ARBA00023212"/>
    </source>
</evidence>
<feature type="domain" description="PH" evidence="14">
    <location>
        <begin position="2323"/>
        <end position="2435"/>
    </location>
</feature>
<evidence type="ECO:0000256" key="5">
    <source>
        <dbReference type="ARBA" id="ARBA00022553"/>
    </source>
</evidence>
<evidence type="ECO:0000256" key="6">
    <source>
        <dbReference type="ARBA" id="ARBA00022737"/>
    </source>
</evidence>
<dbReference type="SUPFAM" id="SSF46966">
    <property type="entry name" value="Spectrin repeat"/>
    <property type="match status" value="13"/>
</dbReference>
<dbReference type="FunFam" id="1.20.58.60:FF:000033">
    <property type="entry name" value="Spectrin beta chain"/>
    <property type="match status" value="1"/>
</dbReference>
<dbReference type="FunFam" id="1.20.58.60:FF:000106">
    <property type="entry name" value="Spectrin beta chain"/>
    <property type="match status" value="1"/>
</dbReference>
<feature type="compositionally biased region" description="Polar residues" evidence="13">
    <location>
        <begin position="2311"/>
        <end position="2321"/>
    </location>
</feature>
<name>A0AAV2IAK2_LYMST</name>
<feature type="region of interest" description="Disordered" evidence="13">
    <location>
        <begin position="2099"/>
        <end position="2342"/>
    </location>
</feature>
<dbReference type="SMART" id="SM00233">
    <property type="entry name" value="PH"/>
    <property type="match status" value="1"/>
</dbReference>
<feature type="compositionally biased region" description="Pro residues" evidence="13">
    <location>
        <begin position="2143"/>
        <end position="2154"/>
    </location>
</feature>
<evidence type="ECO:0000259" key="15">
    <source>
        <dbReference type="PROSITE" id="PS50021"/>
    </source>
</evidence>
<dbReference type="InterPro" id="IPR001605">
    <property type="entry name" value="PH_dom-spectrin-type"/>
</dbReference>
<reference evidence="16 17" key="1">
    <citation type="submission" date="2024-04" db="EMBL/GenBank/DDBJ databases">
        <authorList>
            <consortium name="Genoscope - CEA"/>
            <person name="William W."/>
        </authorList>
    </citation>
    <scope>NUCLEOTIDE SEQUENCE [LARGE SCALE GENOMIC DNA]</scope>
</reference>
<dbReference type="GO" id="GO:0003779">
    <property type="term" value="F:actin binding"/>
    <property type="evidence" value="ECO:0007669"/>
    <property type="project" value="UniProtKB-KW"/>
</dbReference>
<keyword evidence="17" id="KW-1185">Reference proteome</keyword>
<dbReference type="Gene3D" id="2.30.29.30">
    <property type="entry name" value="Pleckstrin-homology domain (PH domain)/Phosphotyrosine-binding domain (PTB)"/>
    <property type="match status" value="1"/>
</dbReference>
<evidence type="ECO:0000256" key="8">
    <source>
        <dbReference type="ARBA" id="ARBA00023203"/>
    </source>
</evidence>
<evidence type="ECO:0000313" key="17">
    <source>
        <dbReference type="Proteomes" id="UP001497497"/>
    </source>
</evidence>
<dbReference type="InterPro" id="IPR002017">
    <property type="entry name" value="Spectrin_repeat"/>
</dbReference>
<dbReference type="FunFam" id="1.10.418.10:FF:000004">
    <property type="entry name" value="Spectrin beta chain"/>
    <property type="match status" value="1"/>
</dbReference>
<evidence type="ECO:0000256" key="3">
    <source>
        <dbReference type="ARBA" id="ARBA00022467"/>
    </source>
</evidence>
<dbReference type="InterPro" id="IPR001849">
    <property type="entry name" value="PH_domain"/>
</dbReference>
<feature type="region of interest" description="Disordered" evidence="13">
    <location>
        <begin position="2434"/>
        <end position="2471"/>
    </location>
</feature>
<keyword evidence="3 11" id="KW-0117">Actin capping</keyword>
<dbReference type="InterPro" id="IPR011993">
    <property type="entry name" value="PH-like_dom_sf"/>
</dbReference>
<dbReference type="FunFam" id="2.30.29.30:FF:000024">
    <property type="entry name" value="Spectrin beta chain"/>
    <property type="match status" value="1"/>
</dbReference>
<dbReference type="PANTHER" id="PTHR11915">
    <property type="entry name" value="SPECTRIN/FILAMIN RELATED CYTOSKELETAL PROTEIN"/>
    <property type="match status" value="1"/>
</dbReference>
<feature type="coiled-coil region" evidence="12">
    <location>
        <begin position="1272"/>
        <end position="1324"/>
    </location>
</feature>
<feature type="domain" description="Calponin-homology (CH)" evidence="15">
    <location>
        <begin position="46"/>
        <end position="150"/>
    </location>
</feature>
<dbReference type="GO" id="GO:0005543">
    <property type="term" value="F:phospholipid binding"/>
    <property type="evidence" value="ECO:0007669"/>
    <property type="project" value="InterPro"/>
</dbReference>
<comment type="function">
    <text evidence="10">Probably plays an important role in neuronal membrane skeleton.</text>
</comment>
<feature type="domain" description="Calponin-homology (CH)" evidence="15">
    <location>
        <begin position="165"/>
        <end position="270"/>
    </location>
</feature>
<dbReference type="GO" id="GO:0008091">
    <property type="term" value="C:spectrin"/>
    <property type="evidence" value="ECO:0007669"/>
    <property type="project" value="InterPro"/>
</dbReference>
<dbReference type="PRINTS" id="PR00683">
    <property type="entry name" value="SPECTRINPH"/>
</dbReference>
<dbReference type="FunFam" id="1.20.58.60:FF:000019">
    <property type="entry name" value="Spectrin beta chain"/>
    <property type="match status" value="1"/>
</dbReference>
<dbReference type="FunFam" id="1.20.58.60:FF:000028">
    <property type="entry name" value="Spectrin beta chain"/>
    <property type="match status" value="1"/>
</dbReference>
<feature type="compositionally biased region" description="Basic and acidic residues" evidence="13">
    <location>
        <begin position="2226"/>
        <end position="2237"/>
    </location>
</feature>
<dbReference type="Gene3D" id="1.10.418.10">
    <property type="entry name" value="Calponin-like domain"/>
    <property type="match status" value="2"/>
</dbReference>
<keyword evidence="12" id="KW-0175">Coiled coil</keyword>
<evidence type="ECO:0000256" key="7">
    <source>
        <dbReference type="ARBA" id="ARBA00022990"/>
    </source>
</evidence>
<dbReference type="FunFam" id="1.20.58.60:FF:000059">
    <property type="entry name" value="Spectrin beta chain"/>
    <property type="match status" value="1"/>
</dbReference>
<keyword evidence="8 11" id="KW-0009">Actin-binding</keyword>
<dbReference type="CDD" id="cd21246">
    <property type="entry name" value="CH_SPTB-like_rpt1"/>
    <property type="match status" value="1"/>
</dbReference>
<dbReference type="Proteomes" id="UP001497497">
    <property type="component" value="Unassembled WGS sequence"/>
</dbReference>
<feature type="coiled-coil region" evidence="12">
    <location>
        <begin position="775"/>
        <end position="802"/>
    </location>
</feature>
<comment type="subcellular location">
    <subcellularLocation>
        <location evidence="1">Cytoplasm</location>
        <location evidence="1">Cytoskeleton</location>
    </subcellularLocation>
</comment>
<dbReference type="CDD" id="cd00176">
    <property type="entry name" value="SPEC"/>
    <property type="match status" value="8"/>
</dbReference>
<dbReference type="FunFam" id="1.20.58.60:FF:000020">
    <property type="entry name" value="Spectrin alpha chain, non-erythrocytic 1"/>
    <property type="match status" value="2"/>
</dbReference>
<feature type="compositionally biased region" description="Basic and acidic residues" evidence="13">
    <location>
        <begin position="2323"/>
        <end position="2342"/>
    </location>
</feature>
<evidence type="ECO:0000259" key="14">
    <source>
        <dbReference type="PROSITE" id="PS50003"/>
    </source>
</evidence>
<dbReference type="SMART" id="SM00150">
    <property type="entry name" value="SPEC"/>
    <property type="match status" value="17"/>
</dbReference>
<evidence type="ECO:0000256" key="1">
    <source>
        <dbReference type="ARBA" id="ARBA00004245"/>
    </source>
</evidence>
<feature type="coiled-coil region" evidence="12">
    <location>
        <begin position="1651"/>
        <end position="1685"/>
    </location>
</feature>
<feature type="compositionally biased region" description="Basic and acidic residues" evidence="13">
    <location>
        <begin position="2107"/>
        <end position="2131"/>
    </location>
</feature>
<dbReference type="SMART" id="SM00033">
    <property type="entry name" value="CH"/>
    <property type="match status" value="2"/>
</dbReference>
<organism evidence="16 17">
    <name type="scientific">Lymnaea stagnalis</name>
    <name type="common">Great pond snail</name>
    <name type="synonym">Helix stagnalis</name>
    <dbReference type="NCBI Taxonomy" id="6523"/>
    <lineage>
        <taxon>Eukaryota</taxon>
        <taxon>Metazoa</taxon>
        <taxon>Spiralia</taxon>
        <taxon>Lophotrochozoa</taxon>
        <taxon>Mollusca</taxon>
        <taxon>Gastropoda</taxon>
        <taxon>Heterobranchia</taxon>
        <taxon>Euthyneura</taxon>
        <taxon>Panpulmonata</taxon>
        <taxon>Hygrophila</taxon>
        <taxon>Lymnaeoidea</taxon>
        <taxon>Lymnaeidae</taxon>
        <taxon>Lymnaea</taxon>
    </lineage>
</organism>
<dbReference type="InterPro" id="IPR018159">
    <property type="entry name" value="Spectrin/alpha-actinin"/>
</dbReference>
<evidence type="ECO:0000256" key="4">
    <source>
        <dbReference type="ARBA" id="ARBA00022490"/>
    </source>
</evidence>
<gene>
    <name evidence="16" type="ORF">GSLYS_00017100001</name>
</gene>
<dbReference type="PROSITE" id="PS00019">
    <property type="entry name" value="ACTININ_1"/>
    <property type="match status" value="1"/>
</dbReference>
<dbReference type="InterPro" id="IPR001715">
    <property type="entry name" value="CH_dom"/>
</dbReference>
<keyword evidence="7" id="KW-0007">Acetylation</keyword>
<dbReference type="GO" id="GO:0016192">
    <property type="term" value="P:vesicle-mediated transport"/>
    <property type="evidence" value="ECO:0007669"/>
    <property type="project" value="UniProtKB-ARBA"/>
</dbReference>
<keyword evidence="6" id="KW-0677">Repeat</keyword>
<evidence type="ECO:0000256" key="2">
    <source>
        <dbReference type="ARBA" id="ARBA00006826"/>
    </source>
</evidence>
<feature type="coiled-coil region" evidence="12">
    <location>
        <begin position="987"/>
        <end position="1035"/>
    </location>
</feature>
<dbReference type="FunFam" id="1.10.418.10:FF:000003">
    <property type="entry name" value="Spectrin beta chain"/>
    <property type="match status" value="1"/>
</dbReference>
<sequence>MTEIESLVNNVRWDPGVVDDDFDAGNNSSKLFERSRIKALADERELVQKKTFQKWVNSHLIRVNHKIADLYVDLRDGKMLIKLLEVLSGERLPRPTKGKMRIHCLENVDKALTFLHEQRVHLENMGAHDIVDGSSRLTLGLIWTIILRFQIQDITIEEIDNNETKSAKDALLLWCQMKTAGYPNVNVRNFTTSWRDGLAFNALIHKHRPDLIQYDKLQKSNAMHNLNNAFTVAEDKLGLTSLLDPEDVNVEFPDEKSIITYVVTYYHYFSKMKADSVQGKRIGKVIDNAVNTENMIEQYENMTSDLLEWIEQTIVILNDRQFANSLTGVQQQLAAFSTYRIVEKPPKFDEKGNLEILLFTIQSKMRANNQRPYLPKEGKLLSDINKAWERLDKAEHERELSLREELIRQEKLEQLAARFGRKAGMREEWLSENQRLVAQDNFGNDLAAVEAATKKHEAIETDINAYEERVSAVVAVANELEQENYHDIDRINARKDNVLRLWNYLLELLQARRMRLELTLSLYKVFKEMLYILDWMEEIKARLMSEDYGKHLMGVEDLLQKHSLLEADVNVVGERVSTVNSQAQRFIDDDFSEIGGYRPCNPDMIKERMTMLDSAYEELRQLAADRRRRLEESRKLWQFYWDMADEEGWIREKEQLMSSPDLGHDLTSVNLLLNKHKAMEDEMTHRHTHLQEVQASSNELIEAGNFGADQIEQRNNEISSQWESLIDLATYRKKRLNEAVDFYQFFADADDVDTWLMDTLRIVSSEDVGKDEASVQSLLKKHKEVTEELKSYQSVIEGLHEQAASLGEQDRESPDVQTRLSSIDRRYQELLEFSKLRKQRLIDALSLYKLFNESDGVETWIDEKEKFLTTIIVTDDVEELAIMKHRFDSFEHEMNATASKVAVVNQLARQLMQAEHPNAAEVVERQNQLNSTWNNLREMVDQKRDDINVAHDFQNFNIECNETISWIHEKAKLIESTDELGNDLSGVMTLQRRLSTMERDLAAIQAKLESLQNEAEKLEEQKPEEAQAIREKIAEINNVWMDLKDMLKERDEKLGEAGELQRFLGSLDHFQSWLSRTQMTVASEDIPNSLADAEKLLSQHQQLRDEIDTYAPEYAKIKEFGDKVTEGEEDPQYMFLRQRLQALDDGWHELLQMWENRQQLLSQSLSLQMFLRDAKQAEVLLNQQDNFLSKEDVPGANRMLLAHLQALSPLSGPQTDNMWTKTSVQAAENLIKRHEAFITTMDANDEKINAVLQFANRLIDENHYDREKIHKKAEAINERRDQNRQRADEQLERLKDQLTLQQFLQECDELRDWLQDKMAAAQDETYRDAKNLHSKYVRHQAFESEIAANKDRLNRVVEEGEAIMQAKPETREQIEPMISDLSNQWEDLEVTTKEKGERLFDANRSTLYQQSCDDVDGWVTALESQIVTSEDFGKDLTTVNLQVQKQHHLENQMKMKEQQIQELESQSEHLRKLEPDKEEEIEARRALVAERFSKIQGPLMMRRANLEKVKRIHQFMRDVEDEKLWIQEMMPRATNQDYGNSLLSVQLLIKKNHSLQVEIDNHEPRIMSVVQVGAELIESGHSQSEEFRALIEDLLRRWQELKDAVDARNQRLKLSEIAQQYYFDASEAEAWMSEQELYMMGEERAKDEIGAQNMMKKHQILENNVEDYAEVVRQLGERSRELMEEEHPESDQIAVRQSQVDKLYAGLKDLAGERRGKLEEVFKLYTLHREIDDLLEWIADKSIVAGSNEPGQDYEHVSLLKERFKEFARDTENIGQERVASANEICDALIASEHSDAATIAEWKDNVNDAWADLLELIDTRTELLQTSWELHKFFYDCKDTLERIVEKQNYIPEELGRDAQSVAALQRKHANFEHDLVTLGTQVEAIQTESVRLQAGYAGENAQTIIDREREVLDAWKNLHILVERRRLTLADASDYYRFMLMAKDLLLWIDDISRQMNTQEKPRDVSGVELLMNNHQSLKAEIDAREENFAICINLGRDLLNRQHYKQEQVREKLIQLTLQRLDLTDLWKERWEHLQLILEVYQFARDAAVAEAWLIAQEPYLSNQDLGDTLDAVENLLKKHEAFEKSAATQEERFAALEKPTTFEIKDREKRQAEEYGRSHPDEIARRKEDRRRHYIQEFLPPPPPPKPEPVVEPEIPVQAVAVSHSAPDSTEEPAGQPSTIDERSESEQETLCMPSERQAHREQLAEADAGGGGDSAHRRSHARIEAESPRGIEQRASADVSSPKKAPRGSDKKDKGSLSPEVIEGGELKRKRSRSPFAKLFGSKREGKSKKAGASPPTTPEPPILQRSRTLETSAPSESIHEEGHLSRKHELDTGEKKASNRSWDKLFVVLHGASLSCYKDQKHAKTDPNNRVHHENVMDLAGAVCQVASDYVKRPFVLRLKLADGAEYLFQAKDESEREHWISRISAASGREGGAASLPTRSQTLPATRSEKEEPKKRGFFTLKKK</sequence>
<dbReference type="Gene3D" id="1.20.58.60">
    <property type="match status" value="12"/>
</dbReference>
<dbReference type="EMBL" id="CAXITT010000559">
    <property type="protein sequence ID" value="CAL1543566.1"/>
    <property type="molecule type" value="Genomic_DNA"/>
</dbReference>
<dbReference type="GO" id="GO:0005200">
    <property type="term" value="F:structural constituent of cytoskeleton"/>
    <property type="evidence" value="ECO:0007669"/>
    <property type="project" value="UniProtKB-UniRule"/>
</dbReference>
<evidence type="ECO:0000256" key="13">
    <source>
        <dbReference type="SAM" id="MobiDB-lite"/>
    </source>
</evidence>
<dbReference type="Pfam" id="PF15410">
    <property type="entry name" value="PH_9"/>
    <property type="match status" value="1"/>
</dbReference>
<evidence type="ECO:0000256" key="12">
    <source>
        <dbReference type="SAM" id="Coils"/>
    </source>
</evidence>
<dbReference type="FunFam" id="1.20.58.60:FF:000083">
    <property type="entry name" value="Spectrin beta chain"/>
    <property type="match status" value="1"/>
</dbReference>